<evidence type="ECO:0000256" key="2">
    <source>
        <dbReference type="ARBA" id="ARBA00022603"/>
    </source>
</evidence>
<organism evidence="5 6">
    <name type="scientific">Paenibacillus typhae</name>
    <dbReference type="NCBI Taxonomy" id="1174501"/>
    <lineage>
        <taxon>Bacteria</taxon>
        <taxon>Bacillati</taxon>
        <taxon>Bacillota</taxon>
        <taxon>Bacilli</taxon>
        <taxon>Bacillales</taxon>
        <taxon>Paenibacillaceae</taxon>
        <taxon>Paenibacillus</taxon>
    </lineage>
</organism>
<keyword evidence="2 4" id="KW-0489">Methyltransferase</keyword>
<keyword evidence="4" id="KW-0949">S-adenosyl-L-methionine</keyword>
<proteinExistence type="inferred from homology"/>
<dbReference type="EMBL" id="FNDX01000029">
    <property type="protein sequence ID" value="SDK02813.1"/>
    <property type="molecule type" value="Genomic_DNA"/>
</dbReference>
<evidence type="ECO:0000313" key="6">
    <source>
        <dbReference type="Proteomes" id="UP000199050"/>
    </source>
</evidence>
<evidence type="ECO:0000256" key="1">
    <source>
        <dbReference type="ARBA" id="ARBA00008138"/>
    </source>
</evidence>
<dbReference type="AlphaFoldDB" id="A0A1G8YJF1"/>
<dbReference type="GO" id="GO:0008168">
    <property type="term" value="F:methyltransferase activity"/>
    <property type="evidence" value="ECO:0007669"/>
    <property type="project" value="UniProtKB-UniRule"/>
</dbReference>
<dbReference type="PANTHER" id="PTHR43619:SF2">
    <property type="entry name" value="S-ADENOSYL-L-METHIONINE-DEPENDENT METHYLTRANSFERASES SUPERFAMILY PROTEIN"/>
    <property type="match status" value="1"/>
</dbReference>
<gene>
    <name evidence="5" type="ORF">SAMN05216192_12965</name>
</gene>
<dbReference type="PANTHER" id="PTHR43619">
    <property type="entry name" value="S-ADENOSYL-L-METHIONINE-DEPENDENT METHYLTRANSFERASE YKTD-RELATED"/>
    <property type="match status" value="1"/>
</dbReference>
<comment type="function">
    <text evidence="4">Exhibits S-adenosyl-L-methionine-dependent methyltransferase activity.</text>
</comment>
<dbReference type="InterPro" id="IPR029063">
    <property type="entry name" value="SAM-dependent_MTases_sf"/>
</dbReference>
<accession>A0A1G8YJF1</accession>
<keyword evidence="6" id="KW-1185">Reference proteome</keyword>
<dbReference type="RefSeq" id="WP_090716967.1">
    <property type="nucleotide sequence ID" value="NZ_CBCSKY010000030.1"/>
</dbReference>
<dbReference type="STRING" id="1174501.SAMN05216192_12965"/>
<keyword evidence="3 5" id="KW-0808">Transferase</keyword>
<comment type="similarity">
    <text evidence="1 4">Belongs to the UPF0677 family.</text>
</comment>
<dbReference type="Gene3D" id="3.40.50.150">
    <property type="entry name" value="Vaccinia Virus protein VP39"/>
    <property type="match status" value="1"/>
</dbReference>
<dbReference type="GO" id="GO:0032259">
    <property type="term" value="P:methylation"/>
    <property type="evidence" value="ECO:0007669"/>
    <property type="project" value="UniProtKB-KW"/>
</dbReference>
<dbReference type="EC" id="2.1.1.-" evidence="4"/>
<reference evidence="6" key="1">
    <citation type="submission" date="2016-10" db="EMBL/GenBank/DDBJ databases">
        <authorList>
            <person name="Varghese N."/>
            <person name="Submissions S."/>
        </authorList>
    </citation>
    <scope>NUCLEOTIDE SEQUENCE [LARGE SCALE GENOMIC DNA]</scope>
    <source>
        <strain evidence="6">CGMCC 1.11012</strain>
    </source>
</reference>
<sequence>MKNRSLTALVSAFARAYHAEYNQHPVFNDSLARAMLTDEEYHNIGVQMSQGIGFFLPDFKGSQEEALRAVVDFQLSPTPLGRAAFTEQALHNAVMLGAGQYLILGAGYDTFAYRQPEWASQLQIYEIDHPATAEDKRRRTAELLPPKPANVHEVPADLAEPRWEKLLLAAPEFDPSRISFSSLLGISYYLTKTEFEQLLSVLAELLPAGSSFAFDYPDGRTFTPEAGERTQKQIKIAAQAGEPMQASYTYPELEQLLEDCGLLIYRHLTPPEITKELFQAYNDKQPEHPLSAFDNVNYCLAVKR</sequence>
<name>A0A1G8YJF1_9BACL</name>
<dbReference type="OrthoDB" id="9806164at2"/>
<dbReference type="InterPro" id="IPR007213">
    <property type="entry name" value="Ppm1/Ppm2/Tcmp"/>
</dbReference>
<protein>
    <recommendedName>
        <fullName evidence="4">S-adenosyl-L-methionine-dependent methyltransferase</fullName>
        <ecNumber evidence="4">2.1.1.-</ecNumber>
    </recommendedName>
</protein>
<dbReference type="SUPFAM" id="SSF53335">
    <property type="entry name" value="S-adenosyl-L-methionine-dependent methyltransferases"/>
    <property type="match status" value="1"/>
</dbReference>
<dbReference type="Pfam" id="PF04072">
    <property type="entry name" value="LCM"/>
    <property type="match status" value="1"/>
</dbReference>
<evidence type="ECO:0000256" key="3">
    <source>
        <dbReference type="ARBA" id="ARBA00022679"/>
    </source>
</evidence>
<dbReference type="NCBIfam" id="TIGR00027">
    <property type="entry name" value="mthyl_TIGR00027"/>
    <property type="match status" value="1"/>
</dbReference>
<dbReference type="Proteomes" id="UP000199050">
    <property type="component" value="Unassembled WGS sequence"/>
</dbReference>
<evidence type="ECO:0000313" key="5">
    <source>
        <dbReference type="EMBL" id="SDK02813.1"/>
    </source>
</evidence>
<evidence type="ECO:0000256" key="4">
    <source>
        <dbReference type="RuleBase" id="RU362030"/>
    </source>
</evidence>
<dbReference type="InterPro" id="IPR011610">
    <property type="entry name" value="SAM_mthyl_Trfase_ML2640-like"/>
</dbReference>